<reference evidence="3" key="2">
    <citation type="submission" date="2012-01" db="EMBL/GenBank/DDBJ databases">
        <title>Complete sequence of chromosome of Marinitoga piezophila KA3.</title>
        <authorList>
            <person name="Lucas S."/>
            <person name="Han J."/>
            <person name="Lapidus A."/>
            <person name="Cheng J.-F."/>
            <person name="Goodwin L."/>
            <person name="Pitluck S."/>
            <person name="Peters L."/>
            <person name="Mikhailova N."/>
            <person name="Teshima H."/>
            <person name="Detter J.C."/>
            <person name="Han C."/>
            <person name="Tapia R."/>
            <person name="Land M."/>
            <person name="Hauser L."/>
            <person name="Kyrpides N."/>
            <person name="Ivanova N."/>
            <person name="Pagani I."/>
            <person name="Jebbar M."/>
            <person name="Vannier P."/>
            <person name="Oger P."/>
            <person name="Cario A."/>
            <person name="Bartlett D."/>
            <person name="Noll K.M."/>
            <person name="Woyke T."/>
        </authorList>
    </citation>
    <scope>NUCLEOTIDE SEQUENCE [LARGE SCALE GENOMIC DNA]</scope>
    <source>
        <strain evidence="3">DSM 14283 / JCM 11233 / KA3</strain>
    </source>
</reference>
<keyword evidence="1" id="KW-0460">Magnesium</keyword>
<organism evidence="2 3">
    <name type="scientific">Marinitoga piezophila (strain DSM 14283 / JCM 11233 / KA3)</name>
    <dbReference type="NCBI Taxonomy" id="443254"/>
    <lineage>
        <taxon>Bacteria</taxon>
        <taxon>Thermotogati</taxon>
        <taxon>Thermotogota</taxon>
        <taxon>Thermotogae</taxon>
        <taxon>Petrotogales</taxon>
        <taxon>Petrotogaceae</taxon>
        <taxon>Marinitoga</taxon>
    </lineage>
</organism>
<dbReference type="OrthoDB" id="9798107at2"/>
<dbReference type="InterPro" id="IPR036705">
    <property type="entry name" value="Ribosyl_crysJ1_sf"/>
</dbReference>
<dbReference type="InterPro" id="IPR005502">
    <property type="entry name" value="Ribosyl_crysJ1"/>
</dbReference>
<dbReference type="AlphaFoldDB" id="H2J6Y2"/>
<sequence>MKETKNRCLGALIGLAIGNALGAPFEYIDMEKLPEINDFHSGGIYNLNAGEWTDDVSMALCLAESLIEDGFDFDSQMKKYLKWIDEGLYSCKKTAFGIDNQTMDALIQYEKDASLPKIIDKDSHKPLARLAPIPMYFKNSFNDAVFYSGQSAYTTHNNIYSIHSCKFIGGFIQQAINGATKRVLLEEVHRHMDLIYDVKLKIVDVTYKDINDLINDGKAINSLEIALWTIHNTNSFKDAVLTAVRFGGDTDTLGAIVGQMSGALYGLENIPKVWLLKLAKKDMILELAEKLCNK</sequence>
<accession>H2J6Y2</accession>
<feature type="binding site" evidence="1">
    <location>
        <position position="252"/>
    </location>
    <ligand>
        <name>Mg(2+)</name>
        <dbReference type="ChEBI" id="CHEBI:18420"/>
        <label>1</label>
    </ligand>
</feature>
<dbReference type="KEGG" id="mpz:Marpi_0830"/>
<proteinExistence type="predicted"/>
<dbReference type="GO" id="GO:0046872">
    <property type="term" value="F:metal ion binding"/>
    <property type="evidence" value="ECO:0007669"/>
    <property type="project" value="UniProtKB-KW"/>
</dbReference>
<dbReference type="STRING" id="443254.Marpi_0830"/>
<dbReference type="RefSeq" id="WP_014296319.1">
    <property type="nucleotide sequence ID" value="NC_016751.1"/>
</dbReference>
<keyword evidence="1" id="KW-0479">Metal-binding</keyword>
<evidence type="ECO:0000313" key="3">
    <source>
        <dbReference type="Proteomes" id="UP000007161"/>
    </source>
</evidence>
<keyword evidence="2" id="KW-0378">Hydrolase</keyword>
<feature type="binding site" evidence="1">
    <location>
        <position position="53"/>
    </location>
    <ligand>
        <name>Mg(2+)</name>
        <dbReference type="ChEBI" id="CHEBI:18420"/>
        <label>1</label>
    </ligand>
</feature>
<protein>
    <submittedName>
        <fullName evidence="2">ADP-ribosylglycohydrolase</fullName>
    </submittedName>
</protein>
<dbReference type="EMBL" id="CP003257">
    <property type="protein sequence ID" value="AEX85247.1"/>
    <property type="molecule type" value="Genomic_DNA"/>
</dbReference>
<dbReference type="PANTHER" id="PTHR16222:SF12">
    <property type="entry name" value="ADP-RIBOSYLGLYCOHYDROLASE-RELATED"/>
    <property type="match status" value="1"/>
</dbReference>
<dbReference type="SUPFAM" id="SSF101478">
    <property type="entry name" value="ADP-ribosylglycohydrolase"/>
    <property type="match status" value="1"/>
</dbReference>
<feature type="binding site" evidence="1">
    <location>
        <position position="251"/>
    </location>
    <ligand>
        <name>Mg(2+)</name>
        <dbReference type="ChEBI" id="CHEBI:18420"/>
        <label>1</label>
    </ligand>
</feature>
<feature type="binding site" evidence="1">
    <location>
        <position position="249"/>
    </location>
    <ligand>
        <name>Mg(2+)</name>
        <dbReference type="ChEBI" id="CHEBI:18420"/>
        <label>1</label>
    </ligand>
</feature>
<dbReference type="PANTHER" id="PTHR16222">
    <property type="entry name" value="ADP-RIBOSYLGLYCOHYDROLASE"/>
    <property type="match status" value="1"/>
</dbReference>
<dbReference type="Pfam" id="PF03747">
    <property type="entry name" value="ADP_ribosyl_GH"/>
    <property type="match status" value="1"/>
</dbReference>
<dbReference type="GO" id="GO:0016787">
    <property type="term" value="F:hydrolase activity"/>
    <property type="evidence" value="ECO:0007669"/>
    <property type="project" value="UniProtKB-KW"/>
</dbReference>
<dbReference type="InterPro" id="IPR050792">
    <property type="entry name" value="ADP-ribosylglycohydrolase"/>
</dbReference>
<dbReference type="HOGENOM" id="CLU_024566_8_2_0"/>
<dbReference type="Proteomes" id="UP000007161">
    <property type="component" value="Chromosome"/>
</dbReference>
<reference evidence="2 3" key="1">
    <citation type="journal article" date="2012" name="J. Bacteriol.">
        <title>Complete Genome Sequence of the Thermophilic, Piezophilic, Heterotrophic Bacterium Marinitoga piezophila KA3.</title>
        <authorList>
            <person name="Lucas S."/>
            <person name="Han J."/>
            <person name="Lapidus A."/>
            <person name="Cheng J.F."/>
            <person name="Goodwin L.A."/>
            <person name="Pitluck S."/>
            <person name="Peters L."/>
            <person name="Mikhailova N."/>
            <person name="Teshima H."/>
            <person name="Detter J.C."/>
            <person name="Han C."/>
            <person name="Tapia R."/>
            <person name="Land M."/>
            <person name="Hauser L."/>
            <person name="Kyrpides N.C."/>
            <person name="Ivanova N."/>
            <person name="Pagani I."/>
            <person name="Vannier P."/>
            <person name="Oger P."/>
            <person name="Bartlett D.H."/>
            <person name="Noll K.M."/>
            <person name="Woyke T."/>
            <person name="Jebbar M."/>
        </authorList>
    </citation>
    <scope>NUCLEOTIDE SEQUENCE [LARGE SCALE GENOMIC DNA]</scope>
    <source>
        <strain evidence="3">DSM 14283 / JCM 11233 / KA3</strain>
    </source>
</reference>
<comment type="cofactor">
    <cofactor evidence="1">
        <name>Mg(2+)</name>
        <dbReference type="ChEBI" id="CHEBI:18420"/>
    </cofactor>
    <text evidence="1">Binds 2 magnesium ions per subunit.</text>
</comment>
<feature type="binding site" evidence="1">
    <location>
        <position position="55"/>
    </location>
    <ligand>
        <name>Mg(2+)</name>
        <dbReference type="ChEBI" id="CHEBI:18420"/>
        <label>1</label>
    </ligand>
</feature>
<gene>
    <name evidence="2" type="ordered locus">Marpi_0830</name>
</gene>
<evidence type="ECO:0000313" key="2">
    <source>
        <dbReference type="EMBL" id="AEX85247.1"/>
    </source>
</evidence>
<name>H2J6Y2_MARPK</name>
<dbReference type="Gene3D" id="1.10.4080.10">
    <property type="entry name" value="ADP-ribosylation/Crystallin J1"/>
    <property type="match status" value="1"/>
</dbReference>
<dbReference type="eggNOG" id="COG1397">
    <property type="taxonomic scope" value="Bacteria"/>
</dbReference>
<feature type="binding site" evidence="1">
    <location>
        <position position="54"/>
    </location>
    <ligand>
        <name>Mg(2+)</name>
        <dbReference type="ChEBI" id="CHEBI:18420"/>
        <label>1</label>
    </ligand>
</feature>
<evidence type="ECO:0000256" key="1">
    <source>
        <dbReference type="PIRSR" id="PIRSR605502-1"/>
    </source>
</evidence>
<keyword evidence="3" id="KW-1185">Reference proteome</keyword>